<dbReference type="EMBL" id="JAHRIO010076464">
    <property type="protein sequence ID" value="MEQ2183473.1"/>
    <property type="molecule type" value="Genomic_DNA"/>
</dbReference>
<feature type="non-terminal residue" evidence="2">
    <location>
        <position position="1"/>
    </location>
</feature>
<organism evidence="2 3">
    <name type="scientific">Goodea atripinnis</name>
    <dbReference type="NCBI Taxonomy" id="208336"/>
    <lineage>
        <taxon>Eukaryota</taxon>
        <taxon>Metazoa</taxon>
        <taxon>Chordata</taxon>
        <taxon>Craniata</taxon>
        <taxon>Vertebrata</taxon>
        <taxon>Euteleostomi</taxon>
        <taxon>Actinopterygii</taxon>
        <taxon>Neopterygii</taxon>
        <taxon>Teleostei</taxon>
        <taxon>Neoteleostei</taxon>
        <taxon>Acanthomorphata</taxon>
        <taxon>Ovalentaria</taxon>
        <taxon>Atherinomorphae</taxon>
        <taxon>Cyprinodontiformes</taxon>
        <taxon>Goodeidae</taxon>
        <taxon>Goodea</taxon>
    </lineage>
</organism>
<reference evidence="2 3" key="1">
    <citation type="submission" date="2021-06" db="EMBL/GenBank/DDBJ databases">
        <authorList>
            <person name="Palmer J.M."/>
        </authorList>
    </citation>
    <scope>NUCLEOTIDE SEQUENCE [LARGE SCALE GENOMIC DNA]</scope>
    <source>
        <strain evidence="2 3">GA_2019</strain>
        <tissue evidence="2">Muscle</tissue>
    </source>
</reference>
<accession>A0ABV0PJ78</accession>
<sequence length="85" mass="9494">VIAIVTDQLTDNAIIFDLHTAASRGVPVYIILNQRSLQGNFTLNRLRHPVSQHQTHGHCYLICERHDSTKAASHTSHKLPVCLVT</sequence>
<protein>
    <recommendedName>
        <fullName evidence="1">Scaffolding anchor of CK1 domain-containing protein</fullName>
    </recommendedName>
</protein>
<keyword evidence="3" id="KW-1185">Reference proteome</keyword>
<dbReference type="Proteomes" id="UP001476798">
    <property type="component" value="Unassembled WGS sequence"/>
</dbReference>
<name>A0ABV0PJ78_9TELE</name>
<dbReference type="Pfam" id="PF07894">
    <property type="entry name" value="SACK1"/>
    <property type="match status" value="1"/>
</dbReference>
<dbReference type="SUPFAM" id="SSF56024">
    <property type="entry name" value="Phospholipase D/nuclease"/>
    <property type="match status" value="1"/>
</dbReference>
<evidence type="ECO:0000313" key="3">
    <source>
        <dbReference type="Proteomes" id="UP001476798"/>
    </source>
</evidence>
<evidence type="ECO:0000313" key="2">
    <source>
        <dbReference type="EMBL" id="MEQ2183473.1"/>
    </source>
</evidence>
<gene>
    <name evidence="2" type="ORF">GOODEAATRI_032950</name>
</gene>
<dbReference type="InterPro" id="IPR012461">
    <property type="entry name" value="SACK1"/>
</dbReference>
<feature type="domain" description="Scaffolding anchor of CK1" evidence="1">
    <location>
        <begin position="1"/>
        <end position="43"/>
    </location>
</feature>
<comment type="caution">
    <text evidence="2">The sequence shown here is derived from an EMBL/GenBank/DDBJ whole genome shotgun (WGS) entry which is preliminary data.</text>
</comment>
<proteinExistence type="predicted"/>
<evidence type="ECO:0000259" key="1">
    <source>
        <dbReference type="Pfam" id="PF07894"/>
    </source>
</evidence>
<dbReference type="Gene3D" id="3.30.870.10">
    <property type="entry name" value="Endonuclease Chain A"/>
    <property type="match status" value="1"/>
</dbReference>